<dbReference type="EMBL" id="JACIIV010000006">
    <property type="protein sequence ID" value="MBB6226845.1"/>
    <property type="molecule type" value="Genomic_DNA"/>
</dbReference>
<gene>
    <name evidence="1" type="ORF">FHS79_001007</name>
</gene>
<dbReference type="RefSeq" id="WP_207792226.1">
    <property type="nucleotide sequence ID" value="NZ_BMOX01000001.1"/>
</dbReference>
<dbReference type="NCBIfam" id="TIGR03806">
    <property type="entry name" value="chp_HNE_0200"/>
    <property type="match status" value="1"/>
</dbReference>
<evidence type="ECO:0000313" key="1">
    <source>
        <dbReference type="EMBL" id="MBB6226845.1"/>
    </source>
</evidence>
<keyword evidence="2" id="KW-1185">Reference proteome</keyword>
<proteinExistence type="predicted"/>
<dbReference type="AlphaFoldDB" id="A0A841LAK1"/>
<evidence type="ECO:0000313" key="2">
    <source>
        <dbReference type="Proteomes" id="UP000538147"/>
    </source>
</evidence>
<dbReference type="Proteomes" id="UP000538147">
    <property type="component" value="Unassembled WGS sequence"/>
</dbReference>
<name>A0A841LAK1_9SPHN</name>
<protein>
    <submittedName>
        <fullName evidence="1">Putative repeat protein (TIGR03806 family)</fullName>
    </submittedName>
</protein>
<comment type="caution">
    <text evidence="1">The sequence shown here is derived from an EMBL/GenBank/DDBJ whole genome shotgun (WGS) entry which is preliminary data.</text>
</comment>
<accession>A0A841LAK1</accession>
<reference evidence="1 2" key="1">
    <citation type="submission" date="2020-08" db="EMBL/GenBank/DDBJ databases">
        <title>Genomic Encyclopedia of Type Strains, Phase IV (KMG-IV): sequencing the most valuable type-strain genomes for metagenomic binning, comparative biology and taxonomic classification.</title>
        <authorList>
            <person name="Goeker M."/>
        </authorList>
    </citation>
    <scope>NUCLEOTIDE SEQUENCE [LARGE SCALE GENOMIC DNA]</scope>
    <source>
        <strain evidence="1 2">DSM 102189</strain>
    </source>
</reference>
<organism evidence="1 2">
    <name type="scientific">Polymorphobacter multimanifer</name>
    <dbReference type="NCBI Taxonomy" id="1070431"/>
    <lineage>
        <taxon>Bacteria</taxon>
        <taxon>Pseudomonadati</taxon>
        <taxon>Pseudomonadota</taxon>
        <taxon>Alphaproteobacteria</taxon>
        <taxon>Sphingomonadales</taxon>
        <taxon>Sphingosinicellaceae</taxon>
        <taxon>Polymorphobacter</taxon>
    </lineage>
</organism>
<dbReference type="InterPro" id="IPR022269">
    <property type="entry name" value="SO_2930-like_C"/>
</dbReference>
<sequence>MLLGLAGGLLLGAAPAGPDVKRLLAAEPAPTLGAYRLFSDRAANSPAAGVERYTLNTPLFTDHAAKERLAYLPAGTAARVGADGKIEWPVGATLIKHFEYGEGTSFRRLETRLLIRRADGWAPVSYVWNAAGTEAKLQRAGMTIPMTVAIAGKLVSFDYNVPNQNQCKQCHQQAGAVTPIGPGLANLNDGVQLQRWVASGRLAALPAALPKLARWDDAAEPVAMRARAWLDVNCGHCHSRAGFASNSGLYLQHDEPDATHLGVGKRPVAAGRGSGGHSFGIVPGDPDASILVHRLESTEAGVMMPQFGRTLVDTEAAALIRAWIETMPPAA</sequence>